<dbReference type="AlphaFoldDB" id="A0A6U4ZZ85"/>
<sequence length="135" mass="14456">MSALLVAFLIAAEACSTAIATIEVKSGRTEDAERDWYADVLTERCASRKAENPTAGSFWERCEEVVAWVKAVEMVQFLHTLALYVVLGASATDGEASSEEPFLIDDEDSDLKYIIHGSAGHDGVGGGQCLEVGDV</sequence>
<protein>
    <submittedName>
        <fullName evidence="2">Uncharacterized protein</fullName>
    </submittedName>
</protein>
<accession>A0A6U4ZZ85</accession>
<proteinExistence type="predicted"/>
<name>A0A6U4ZZ85_HEMAN</name>
<keyword evidence="1" id="KW-0732">Signal</keyword>
<dbReference type="EMBL" id="HBFX01039476">
    <property type="protein sequence ID" value="CAD8972729.1"/>
    <property type="molecule type" value="Transcribed_RNA"/>
</dbReference>
<evidence type="ECO:0000256" key="1">
    <source>
        <dbReference type="SAM" id="SignalP"/>
    </source>
</evidence>
<feature type="chain" id="PRO_5030160465" evidence="1">
    <location>
        <begin position="21"/>
        <end position="135"/>
    </location>
</feature>
<feature type="signal peptide" evidence="1">
    <location>
        <begin position="1"/>
        <end position="20"/>
    </location>
</feature>
<evidence type="ECO:0000313" key="2">
    <source>
        <dbReference type="EMBL" id="CAD8972729.1"/>
    </source>
</evidence>
<reference evidence="2" key="1">
    <citation type="submission" date="2021-01" db="EMBL/GenBank/DDBJ databases">
        <authorList>
            <person name="Corre E."/>
            <person name="Pelletier E."/>
            <person name="Niang G."/>
            <person name="Scheremetjew M."/>
            <person name="Finn R."/>
            <person name="Kale V."/>
            <person name="Holt S."/>
            <person name="Cochrane G."/>
            <person name="Meng A."/>
            <person name="Brown T."/>
            <person name="Cohen L."/>
        </authorList>
    </citation>
    <scope>NUCLEOTIDE SEQUENCE</scope>
    <source>
        <strain evidence="2">CCMP644</strain>
    </source>
</reference>
<gene>
    <name evidence="2" type="ORF">HAND00432_LOCUS23730</name>
</gene>
<organism evidence="2">
    <name type="scientific">Hemiselmis andersenii</name>
    <name type="common">Cryptophyte alga</name>
    <dbReference type="NCBI Taxonomy" id="464988"/>
    <lineage>
        <taxon>Eukaryota</taxon>
        <taxon>Cryptophyceae</taxon>
        <taxon>Cryptomonadales</taxon>
        <taxon>Hemiselmidaceae</taxon>
        <taxon>Hemiselmis</taxon>
    </lineage>
</organism>